<dbReference type="EMBL" id="QJSP01000007">
    <property type="protein sequence ID" value="PYE16919.1"/>
    <property type="molecule type" value="Genomic_DNA"/>
</dbReference>
<dbReference type="InterPro" id="IPR052019">
    <property type="entry name" value="F420H2_bilvrd_red/Heme_oxyg"/>
</dbReference>
<dbReference type="GO" id="GO:0070967">
    <property type="term" value="F:coenzyme F420 binding"/>
    <property type="evidence" value="ECO:0007669"/>
    <property type="project" value="TreeGrafter"/>
</dbReference>
<dbReference type="AlphaFoldDB" id="A0A318RHZ6"/>
<evidence type="ECO:0000313" key="4">
    <source>
        <dbReference type="Proteomes" id="UP000247591"/>
    </source>
</evidence>
<sequence>MSTLTIPDSHRDLVTSTTVALSTINDDGSIQTTAVWVLLDGDGVLRTSLAKNRKKYSNLVARPQATIFAIASDNPFHTLEVRANVEVEDDDANRTFMARIIGTYGQTLESMADQAAEDRVVVTFSPTRVRVQ</sequence>
<dbReference type="Proteomes" id="UP000247591">
    <property type="component" value="Unassembled WGS sequence"/>
</dbReference>
<feature type="domain" description="Pyridoxamine 5'-phosphate oxidase N-terminal" evidence="2">
    <location>
        <begin position="8"/>
        <end position="131"/>
    </location>
</feature>
<dbReference type="NCBIfam" id="TIGR03618">
    <property type="entry name" value="Rv1155_F420"/>
    <property type="match status" value="1"/>
</dbReference>
<evidence type="ECO:0000259" key="2">
    <source>
        <dbReference type="Pfam" id="PF01243"/>
    </source>
</evidence>
<keyword evidence="1" id="KW-0560">Oxidoreductase</keyword>
<dbReference type="Gene3D" id="2.30.110.10">
    <property type="entry name" value="Electron Transport, Fmn-binding Protein, Chain A"/>
    <property type="match status" value="1"/>
</dbReference>
<dbReference type="PANTHER" id="PTHR35176">
    <property type="entry name" value="HEME OXYGENASE HI_0854-RELATED"/>
    <property type="match status" value="1"/>
</dbReference>
<dbReference type="InterPro" id="IPR012349">
    <property type="entry name" value="Split_barrel_FMN-bd"/>
</dbReference>
<dbReference type="InterPro" id="IPR011576">
    <property type="entry name" value="Pyridox_Oxase_N"/>
</dbReference>
<organism evidence="3 4">
    <name type="scientific">Williamsia limnetica</name>
    <dbReference type="NCBI Taxonomy" id="882452"/>
    <lineage>
        <taxon>Bacteria</taxon>
        <taxon>Bacillati</taxon>
        <taxon>Actinomycetota</taxon>
        <taxon>Actinomycetes</taxon>
        <taxon>Mycobacteriales</taxon>
        <taxon>Nocardiaceae</taxon>
        <taxon>Williamsia</taxon>
    </lineage>
</organism>
<reference evidence="3 4" key="1">
    <citation type="submission" date="2018-06" db="EMBL/GenBank/DDBJ databases">
        <title>Genomic Encyclopedia of Type Strains, Phase IV (KMG-IV): sequencing the most valuable type-strain genomes for metagenomic binning, comparative biology and taxonomic classification.</title>
        <authorList>
            <person name="Goeker M."/>
        </authorList>
    </citation>
    <scope>NUCLEOTIDE SEQUENCE [LARGE SCALE GENOMIC DNA]</scope>
    <source>
        <strain evidence="3 4">DSM 45521</strain>
    </source>
</reference>
<dbReference type="SUPFAM" id="SSF50475">
    <property type="entry name" value="FMN-binding split barrel"/>
    <property type="match status" value="1"/>
</dbReference>
<evidence type="ECO:0000313" key="3">
    <source>
        <dbReference type="EMBL" id="PYE16919.1"/>
    </source>
</evidence>
<protein>
    <submittedName>
        <fullName evidence="3">PPOX class probable F420-dependent enzyme</fullName>
    </submittedName>
</protein>
<proteinExistence type="predicted"/>
<comment type="caution">
    <text evidence="3">The sequence shown here is derived from an EMBL/GenBank/DDBJ whole genome shotgun (WGS) entry which is preliminary data.</text>
</comment>
<name>A0A318RHZ6_WILLI</name>
<dbReference type="PANTHER" id="PTHR35176:SF6">
    <property type="entry name" value="HEME OXYGENASE HI_0854-RELATED"/>
    <property type="match status" value="1"/>
</dbReference>
<keyword evidence="4" id="KW-1185">Reference proteome</keyword>
<dbReference type="GO" id="GO:0005829">
    <property type="term" value="C:cytosol"/>
    <property type="evidence" value="ECO:0007669"/>
    <property type="project" value="TreeGrafter"/>
</dbReference>
<dbReference type="GO" id="GO:0016627">
    <property type="term" value="F:oxidoreductase activity, acting on the CH-CH group of donors"/>
    <property type="evidence" value="ECO:0007669"/>
    <property type="project" value="TreeGrafter"/>
</dbReference>
<dbReference type="RefSeq" id="WP_110470016.1">
    <property type="nucleotide sequence ID" value="NZ_QJSP01000007.1"/>
</dbReference>
<dbReference type="Pfam" id="PF01243">
    <property type="entry name" value="PNPOx_N"/>
    <property type="match status" value="1"/>
</dbReference>
<dbReference type="OrthoDB" id="162914at2"/>
<accession>A0A318RHZ6</accession>
<evidence type="ECO:0000256" key="1">
    <source>
        <dbReference type="ARBA" id="ARBA00023002"/>
    </source>
</evidence>
<gene>
    <name evidence="3" type="ORF">DFR67_107164</name>
</gene>
<dbReference type="InterPro" id="IPR019920">
    <property type="entry name" value="F420-binding_dom_put"/>
</dbReference>